<accession>A0A5B7ILC6</accession>
<dbReference type="AlphaFoldDB" id="A0A5B7ILC6"/>
<name>A0A5B7ILC6_PORTR</name>
<proteinExistence type="predicted"/>
<gene>
    <name evidence="1" type="primary">Rbm12_0</name>
    <name evidence="1" type="ORF">E2C01_079368</name>
</gene>
<dbReference type="Proteomes" id="UP000324222">
    <property type="component" value="Unassembled WGS sequence"/>
</dbReference>
<organism evidence="1 2">
    <name type="scientific">Portunus trituberculatus</name>
    <name type="common">Swimming crab</name>
    <name type="synonym">Neptunus trituberculatus</name>
    <dbReference type="NCBI Taxonomy" id="210409"/>
    <lineage>
        <taxon>Eukaryota</taxon>
        <taxon>Metazoa</taxon>
        <taxon>Ecdysozoa</taxon>
        <taxon>Arthropoda</taxon>
        <taxon>Crustacea</taxon>
        <taxon>Multicrustacea</taxon>
        <taxon>Malacostraca</taxon>
        <taxon>Eumalacostraca</taxon>
        <taxon>Eucarida</taxon>
        <taxon>Decapoda</taxon>
        <taxon>Pleocyemata</taxon>
        <taxon>Brachyura</taxon>
        <taxon>Eubrachyura</taxon>
        <taxon>Portunoidea</taxon>
        <taxon>Portunidae</taxon>
        <taxon>Portuninae</taxon>
        <taxon>Portunus</taxon>
    </lineage>
</organism>
<sequence>MTPYYTTTQALPSPALPYPTLPSPILTYPAFPCPPLPRPALPCPSLPYPAYPNLCKVPVTCGDARLRDRKMR</sequence>
<keyword evidence="2" id="KW-1185">Reference proteome</keyword>
<evidence type="ECO:0000313" key="1">
    <source>
        <dbReference type="EMBL" id="MPC84622.1"/>
    </source>
</evidence>
<dbReference type="EMBL" id="VSRR010065924">
    <property type="protein sequence ID" value="MPC84622.1"/>
    <property type="molecule type" value="Genomic_DNA"/>
</dbReference>
<comment type="caution">
    <text evidence="1">The sequence shown here is derived from an EMBL/GenBank/DDBJ whole genome shotgun (WGS) entry which is preliminary data.</text>
</comment>
<evidence type="ECO:0000313" key="2">
    <source>
        <dbReference type="Proteomes" id="UP000324222"/>
    </source>
</evidence>
<protein>
    <submittedName>
        <fullName evidence="1">RNA-binding protein 12</fullName>
    </submittedName>
</protein>
<reference evidence="1 2" key="1">
    <citation type="submission" date="2019-05" db="EMBL/GenBank/DDBJ databases">
        <title>Another draft genome of Portunus trituberculatus and its Hox gene families provides insights of decapod evolution.</title>
        <authorList>
            <person name="Jeong J.-H."/>
            <person name="Song I."/>
            <person name="Kim S."/>
            <person name="Choi T."/>
            <person name="Kim D."/>
            <person name="Ryu S."/>
            <person name="Kim W."/>
        </authorList>
    </citation>
    <scope>NUCLEOTIDE SEQUENCE [LARGE SCALE GENOMIC DNA]</scope>
    <source>
        <tissue evidence="1">Muscle</tissue>
    </source>
</reference>